<gene>
    <name evidence="2" type="ORF">F2Q68_00025734</name>
</gene>
<protein>
    <submittedName>
        <fullName evidence="2">Uncharacterized protein</fullName>
    </submittedName>
</protein>
<dbReference type="Proteomes" id="UP000712281">
    <property type="component" value="Unassembled WGS sequence"/>
</dbReference>
<reference evidence="2" key="1">
    <citation type="submission" date="2019-12" db="EMBL/GenBank/DDBJ databases">
        <title>Genome sequencing and annotation of Brassica cretica.</title>
        <authorList>
            <person name="Studholme D.J."/>
            <person name="Sarris P.F."/>
        </authorList>
    </citation>
    <scope>NUCLEOTIDE SEQUENCE</scope>
    <source>
        <strain evidence="2">PFS-001/15</strain>
        <tissue evidence="2">Leaf</tissue>
    </source>
</reference>
<accession>A0A8S9IEG1</accession>
<dbReference type="EMBL" id="QGKW02001911">
    <property type="protein sequence ID" value="KAF2567883.1"/>
    <property type="molecule type" value="Genomic_DNA"/>
</dbReference>
<name>A0A8S9IEG1_BRACR</name>
<dbReference type="AlphaFoldDB" id="A0A8S9IEG1"/>
<evidence type="ECO:0000313" key="2">
    <source>
        <dbReference type="EMBL" id="KAF2567883.1"/>
    </source>
</evidence>
<organism evidence="2 3">
    <name type="scientific">Brassica cretica</name>
    <name type="common">Mustard</name>
    <dbReference type="NCBI Taxonomy" id="69181"/>
    <lineage>
        <taxon>Eukaryota</taxon>
        <taxon>Viridiplantae</taxon>
        <taxon>Streptophyta</taxon>
        <taxon>Embryophyta</taxon>
        <taxon>Tracheophyta</taxon>
        <taxon>Spermatophyta</taxon>
        <taxon>Magnoliopsida</taxon>
        <taxon>eudicotyledons</taxon>
        <taxon>Gunneridae</taxon>
        <taxon>Pentapetalae</taxon>
        <taxon>rosids</taxon>
        <taxon>malvids</taxon>
        <taxon>Brassicales</taxon>
        <taxon>Brassicaceae</taxon>
        <taxon>Brassiceae</taxon>
        <taxon>Brassica</taxon>
    </lineage>
</organism>
<proteinExistence type="predicted"/>
<comment type="caution">
    <text evidence="2">The sequence shown here is derived from an EMBL/GenBank/DDBJ whole genome shotgun (WGS) entry which is preliminary data.</text>
</comment>
<evidence type="ECO:0000313" key="3">
    <source>
        <dbReference type="Proteomes" id="UP000712281"/>
    </source>
</evidence>
<feature type="compositionally biased region" description="Basic and acidic residues" evidence="1">
    <location>
        <begin position="85"/>
        <end position="99"/>
    </location>
</feature>
<feature type="region of interest" description="Disordered" evidence="1">
    <location>
        <begin position="67"/>
        <end position="99"/>
    </location>
</feature>
<sequence length="99" mass="11426">MLRCSCHRESVRSLDCGRAERSLDLDEQRVDRRLGCRGKEKRLDCESATTEETTGDWAAILPCTTREEKTEEEMNGEDTTPCTTGEERVIRKGEEEMRR</sequence>
<evidence type="ECO:0000256" key="1">
    <source>
        <dbReference type="SAM" id="MobiDB-lite"/>
    </source>
</evidence>